<comment type="caution">
    <text evidence="2">The sequence shown here is derived from an EMBL/GenBank/DDBJ whole genome shotgun (WGS) entry which is preliminary data.</text>
</comment>
<dbReference type="Proteomes" id="UP000703269">
    <property type="component" value="Unassembled WGS sequence"/>
</dbReference>
<keyword evidence="3" id="KW-1185">Reference proteome</keyword>
<proteinExistence type="predicted"/>
<name>A0A9P3LDA5_9APHY</name>
<gene>
    <name evidence="2" type="ORF">PsYK624_062570</name>
</gene>
<sequence length="69" mass="7730">MQTKPAGVSCERRGRNRGGRSRALRHAYLTTILHSNVLEDAKACAAIQAQIKDDMRESVKKAARVRPQR</sequence>
<evidence type="ECO:0000256" key="1">
    <source>
        <dbReference type="SAM" id="MobiDB-lite"/>
    </source>
</evidence>
<feature type="region of interest" description="Disordered" evidence="1">
    <location>
        <begin position="1"/>
        <end position="22"/>
    </location>
</feature>
<protein>
    <submittedName>
        <fullName evidence="2">Uncharacterized protein</fullName>
    </submittedName>
</protein>
<dbReference type="EMBL" id="BPQB01000015">
    <property type="protein sequence ID" value="GJE90133.1"/>
    <property type="molecule type" value="Genomic_DNA"/>
</dbReference>
<reference evidence="2 3" key="1">
    <citation type="submission" date="2021-08" db="EMBL/GenBank/DDBJ databases">
        <title>Draft Genome Sequence of Phanerochaete sordida strain YK-624.</title>
        <authorList>
            <person name="Mori T."/>
            <person name="Dohra H."/>
            <person name="Suzuki T."/>
            <person name="Kawagishi H."/>
            <person name="Hirai H."/>
        </authorList>
    </citation>
    <scope>NUCLEOTIDE SEQUENCE [LARGE SCALE GENOMIC DNA]</scope>
    <source>
        <strain evidence="2 3">YK-624</strain>
    </source>
</reference>
<dbReference type="AlphaFoldDB" id="A0A9P3LDA5"/>
<organism evidence="2 3">
    <name type="scientific">Phanerochaete sordida</name>
    <dbReference type="NCBI Taxonomy" id="48140"/>
    <lineage>
        <taxon>Eukaryota</taxon>
        <taxon>Fungi</taxon>
        <taxon>Dikarya</taxon>
        <taxon>Basidiomycota</taxon>
        <taxon>Agaricomycotina</taxon>
        <taxon>Agaricomycetes</taxon>
        <taxon>Polyporales</taxon>
        <taxon>Phanerochaetaceae</taxon>
        <taxon>Phanerochaete</taxon>
    </lineage>
</organism>
<accession>A0A9P3LDA5</accession>
<evidence type="ECO:0000313" key="3">
    <source>
        <dbReference type="Proteomes" id="UP000703269"/>
    </source>
</evidence>
<evidence type="ECO:0000313" key="2">
    <source>
        <dbReference type="EMBL" id="GJE90133.1"/>
    </source>
</evidence>